<evidence type="ECO:0000313" key="2">
    <source>
        <dbReference type="Proteomes" id="UP000217549"/>
    </source>
</evidence>
<proteinExistence type="predicted"/>
<dbReference type="Proteomes" id="UP000217549">
    <property type="component" value="Chromosome I"/>
</dbReference>
<dbReference type="AlphaFoldDB" id="A0A285PTI1"/>
<keyword evidence="2" id="KW-1185">Reference proteome</keyword>
<gene>
    <name evidence="1" type="ORF">EHLA_2293</name>
</gene>
<accession>A0A285PTI1</accession>
<reference evidence="2" key="1">
    <citation type="submission" date="2017-09" db="EMBL/GenBank/DDBJ databases">
        <authorList>
            <person name="Shetty A S."/>
        </authorList>
    </citation>
    <scope>NUCLEOTIDE SEQUENCE [LARGE SCALE GENOMIC DNA]</scope>
</reference>
<dbReference type="EMBL" id="LT907978">
    <property type="protein sequence ID" value="SOB72919.1"/>
    <property type="molecule type" value="Genomic_DNA"/>
</dbReference>
<organism evidence="1 2">
    <name type="scientific">Anaerobutyricum hallii</name>
    <dbReference type="NCBI Taxonomy" id="39488"/>
    <lineage>
        <taxon>Bacteria</taxon>
        <taxon>Bacillati</taxon>
        <taxon>Bacillota</taxon>
        <taxon>Clostridia</taxon>
        <taxon>Lachnospirales</taxon>
        <taxon>Lachnospiraceae</taxon>
        <taxon>Anaerobutyricum</taxon>
    </lineage>
</organism>
<dbReference type="KEGG" id="ehl:EHLA_2293"/>
<name>A0A285PTI1_9FIRM</name>
<evidence type="ECO:0000313" key="1">
    <source>
        <dbReference type="EMBL" id="SOB72919.1"/>
    </source>
</evidence>
<sequence length="133" mass="15572">MINTYDSYVKESGAITIEQMRKMHENMMLEIGEDEDALELYDDLCNAIFPYADLRAKWHTFSIEEKMDKDSFRTACHDNVILHFNMIARYLKMQGKEVQWREQLGDEKADKAVRKGIGDFGCYIIFVNSICAR</sequence>
<protein>
    <submittedName>
        <fullName evidence="1">Uncharacterized protein</fullName>
    </submittedName>
</protein>